<keyword evidence="1" id="KW-0812">Transmembrane</keyword>
<evidence type="ECO:0000313" key="3">
    <source>
        <dbReference type="Proteomes" id="UP000095601"/>
    </source>
</evidence>
<dbReference type="AlphaFoldDB" id="A0A1E5UH77"/>
<keyword evidence="3" id="KW-1185">Reference proteome</keyword>
<keyword evidence="1" id="KW-1133">Transmembrane helix</keyword>
<organism evidence="2 3">
    <name type="scientific">Cloacibacterium normanense</name>
    <dbReference type="NCBI Taxonomy" id="237258"/>
    <lineage>
        <taxon>Bacteria</taxon>
        <taxon>Pseudomonadati</taxon>
        <taxon>Bacteroidota</taxon>
        <taxon>Flavobacteriia</taxon>
        <taxon>Flavobacteriales</taxon>
        <taxon>Weeksellaceae</taxon>
    </lineage>
</organism>
<feature type="transmembrane region" description="Helical" evidence="1">
    <location>
        <begin position="20"/>
        <end position="37"/>
    </location>
</feature>
<reference evidence="2 3" key="1">
    <citation type="submission" date="2016-09" db="EMBL/GenBank/DDBJ databases">
        <authorList>
            <person name="Capua I."/>
            <person name="De Benedictis P."/>
            <person name="Joannis T."/>
            <person name="Lombin L.H."/>
            <person name="Cattoli G."/>
        </authorList>
    </citation>
    <scope>NUCLEOTIDE SEQUENCE [LARGE SCALE GENOMIC DNA]</scope>
    <source>
        <strain evidence="2 3">NRS-1</strain>
    </source>
</reference>
<evidence type="ECO:0000256" key="1">
    <source>
        <dbReference type="SAM" id="Phobius"/>
    </source>
</evidence>
<dbReference type="EMBL" id="MKGI01000012">
    <property type="protein sequence ID" value="OEL12105.1"/>
    <property type="molecule type" value="Genomic_DNA"/>
</dbReference>
<protein>
    <submittedName>
        <fullName evidence="2">Uncharacterized protein</fullName>
    </submittedName>
</protein>
<evidence type="ECO:0000313" key="2">
    <source>
        <dbReference type="EMBL" id="OEL12105.1"/>
    </source>
</evidence>
<keyword evidence="1" id="KW-0472">Membrane</keyword>
<name>A0A1E5UH77_9FLAO</name>
<proteinExistence type="predicted"/>
<sequence>MSYKNLKNIKLKTSELSEVFFIVNQFYQLPLLLFLFIPN</sequence>
<dbReference type="Proteomes" id="UP000095601">
    <property type="component" value="Unassembled WGS sequence"/>
</dbReference>
<comment type="caution">
    <text evidence="2">The sequence shown here is derived from an EMBL/GenBank/DDBJ whole genome shotgun (WGS) entry which is preliminary data.</text>
</comment>
<gene>
    <name evidence="2" type="ORF">BHF72_1563</name>
</gene>
<accession>A0A1E5UH77</accession>